<dbReference type="GO" id="GO:0004497">
    <property type="term" value="F:monooxygenase activity"/>
    <property type="evidence" value="ECO:0007669"/>
    <property type="project" value="InterPro"/>
</dbReference>
<dbReference type="PRINTS" id="PR00359">
    <property type="entry name" value="BP450"/>
</dbReference>
<dbReference type="InterPro" id="IPR002397">
    <property type="entry name" value="Cyt_P450_B"/>
</dbReference>
<sequence>MSPDYLENPWPLYAQYRRERPVWWSEEIRMFCVFRYEHVRTVLKDPRFTVDYPFRVTEQLFGRTLIDMEGPEHVRLRQRLAPLFGAANLAAFAREVSEPQIAELIRLATDRSPLEFMQAVAERVPTLMISAFLGLPASGEQWLFQRMMTLMDHLDGKTDKRREVSIAHRELSAWLDEHIARLQREPAGGLGYKRLIDGIGDESPETIKGLHWGLLAGGIETSMCFLGNAVAVLTAHPEWFARLADPSSPMARSILEEVLRFEPVQAATVRFAAEDVELGGVSIRKGQAINVLLASAARDESVFASPDVFDPTRPLGKSLSFAIGPHACIGKHFTMMNAEITLRALWSTWRGVRRANSVGATIRGASFRRPQSLFLERSNNPSVRDLVSAPTGTMQ</sequence>
<dbReference type="PANTHER" id="PTHR46696:SF1">
    <property type="entry name" value="CYTOCHROME P450 YJIB-RELATED"/>
    <property type="match status" value="1"/>
</dbReference>
<gene>
    <name evidence="2" type="ORF">BE18_04600</name>
</gene>
<dbReference type="EMBL" id="JEMC01002069">
    <property type="protein sequence ID" value="KYF91086.1"/>
    <property type="molecule type" value="Genomic_DNA"/>
</dbReference>
<dbReference type="Proteomes" id="UP000075515">
    <property type="component" value="Unassembled WGS sequence"/>
</dbReference>
<name>A0A150SF94_SORCE</name>
<reference evidence="2 3" key="1">
    <citation type="submission" date="2014-02" db="EMBL/GenBank/DDBJ databases">
        <title>The small core and large imbalanced accessory genome model reveals a collaborative survival strategy of Sorangium cellulosum strains in nature.</title>
        <authorList>
            <person name="Han K."/>
            <person name="Peng R."/>
            <person name="Blom J."/>
            <person name="Li Y.-Z."/>
        </authorList>
    </citation>
    <scope>NUCLEOTIDE SEQUENCE [LARGE SCALE GENOMIC DNA]</scope>
    <source>
        <strain evidence="2 3">So0149</strain>
    </source>
</reference>
<dbReference type="Pfam" id="PF00067">
    <property type="entry name" value="p450"/>
    <property type="match status" value="1"/>
</dbReference>
<comment type="caution">
    <text evidence="2">The sequence shown here is derived from an EMBL/GenBank/DDBJ whole genome shotgun (WGS) entry which is preliminary data.</text>
</comment>
<dbReference type="SUPFAM" id="SSF48264">
    <property type="entry name" value="Cytochrome P450"/>
    <property type="match status" value="1"/>
</dbReference>
<dbReference type="InterPro" id="IPR036396">
    <property type="entry name" value="Cyt_P450_sf"/>
</dbReference>
<evidence type="ECO:0000313" key="3">
    <source>
        <dbReference type="Proteomes" id="UP000075515"/>
    </source>
</evidence>
<evidence type="ECO:0008006" key="4">
    <source>
        <dbReference type="Google" id="ProtNLM"/>
    </source>
</evidence>
<dbReference type="Gene3D" id="1.10.630.10">
    <property type="entry name" value="Cytochrome P450"/>
    <property type="match status" value="1"/>
</dbReference>
<organism evidence="2 3">
    <name type="scientific">Sorangium cellulosum</name>
    <name type="common">Polyangium cellulosum</name>
    <dbReference type="NCBI Taxonomy" id="56"/>
    <lineage>
        <taxon>Bacteria</taxon>
        <taxon>Pseudomonadati</taxon>
        <taxon>Myxococcota</taxon>
        <taxon>Polyangia</taxon>
        <taxon>Polyangiales</taxon>
        <taxon>Polyangiaceae</taxon>
        <taxon>Sorangium</taxon>
    </lineage>
</organism>
<accession>A0A150SF94</accession>
<dbReference type="GO" id="GO:0020037">
    <property type="term" value="F:heme binding"/>
    <property type="evidence" value="ECO:0007669"/>
    <property type="project" value="InterPro"/>
</dbReference>
<dbReference type="GO" id="GO:0005506">
    <property type="term" value="F:iron ion binding"/>
    <property type="evidence" value="ECO:0007669"/>
    <property type="project" value="InterPro"/>
</dbReference>
<dbReference type="PANTHER" id="PTHR46696">
    <property type="entry name" value="P450, PUTATIVE (EUROFUNG)-RELATED"/>
    <property type="match status" value="1"/>
</dbReference>
<comment type="similarity">
    <text evidence="1">Belongs to the cytochrome P450 family.</text>
</comment>
<protein>
    <recommendedName>
        <fullName evidence="4">Cytochrome P450</fullName>
    </recommendedName>
</protein>
<dbReference type="InterPro" id="IPR001128">
    <property type="entry name" value="Cyt_P450"/>
</dbReference>
<evidence type="ECO:0000256" key="1">
    <source>
        <dbReference type="ARBA" id="ARBA00010617"/>
    </source>
</evidence>
<dbReference type="GO" id="GO:0016705">
    <property type="term" value="F:oxidoreductase activity, acting on paired donors, with incorporation or reduction of molecular oxygen"/>
    <property type="evidence" value="ECO:0007669"/>
    <property type="project" value="InterPro"/>
</dbReference>
<dbReference type="AlphaFoldDB" id="A0A150SF94"/>
<proteinExistence type="inferred from homology"/>
<evidence type="ECO:0000313" key="2">
    <source>
        <dbReference type="EMBL" id="KYF91086.1"/>
    </source>
</evidence>